<sequence>MTFVSRLALVLAIALLATLLAVAAGAFVASQKVAAEIERARVSHLLGSLRGATEANLAIGLTLDQLSALQARIERETGADPSVQAIDVFNSQGRSVYSTDRGAVGEDVPAPWMAQIRSDGIWSVPGNGEIIYLTRFDNDLGFAGGVAVSVTDSEGVARNERLLFDLSGRTLAFIVAAIAVAIGLVLAFAAVMTSPFRRVTRILRGEENPQAPAPGLTQLSVQARRTWIRSEERIDAGLKQLEALDDSI</sequence>
<evidence type="ECO:0000313" key="4">
    <source>
        <dbReference type="Proteomes" id="UP000606044"/>
    </source>
</evidence>
<evidence type="ECO:0000256" key="1">
    <source>
        <dbReference type="SAM" id="Phobius"/>
    </source>
</evidence>
<dbReference type="AlphaFoldDB" id="A0A917CHS2"/>
<reference evidence="3" key="1">
    <citation type="journal article" date="2014" name="Int. J. Syst. Evol. Microbiol.">
        <title>Complete genome sequence of Corynebacterium casei LMG S-19264T (=DSM 44701T), isolated from a smear-ripened cheese.</title>
        <authorList>
            <consortium name="US DOE Joint Genome Institute (JGI-PGF)"/>
            <person name="Walter F."/>
            <person name="Albersmeier A."/>
            <person name="Kalinowski J."/>
            <person name="Ruckert C."/>
        </authorList>
    </citation>
    <scope>NUCLEOTIDE SEQUENCE</scope>
    <source>
        <strain evidence="3">CCM 7897</strain>
    </source>
</reference>
<feature type="chain" id="PRO_5037080791" description="HAMP domain-containing protein" evidence="2">
    <location>
        <begin position="24"/>
        <end position="248"/>
    </location>
</feature>
<name>A0A917CHS2_9HYPH</name>
<dbReference type="EMBL" id="BMCT01000014">
    <property type="protein sequence ID" value="GGF89253.1"/>
    <property type="molecule type" value="Genomic_DNA"/>
</dbReference>
<accession>A0A917CHS2</accession>
<proteinExistence type="predicted"/>
<feature type="signal peptide" evidence="2">
    <location>
        <begin position="1"/>
        <end position="23"/>
    </location>
</feature>
<gene>
    <name evidence="3" type="ORF">GCM10007301_56460</name>
</gene>
<keyword evidence="1" id="KW-0812">Transmembrane</keyword>
<keyword evidence="1" id="KW-1133">Transmembrane helix</keyword>
<dbReference type="Proteomes" id="UP000606044">
    <property type="component" value="Unassembled WGS sequence"/>
</dbReference>
<dbReference type="RefSeq" id="WP_188584221.1">
    <property type="nucleotide sequence ID" value="NZ_BMCT01000014.1"/>
</dbReference>
<keyword evidence="1" id="KW-0472">Membrane</keyword>
<feature type="transmembrane region" description="Helical" evidence="1">
    <location>
        <begin position="171"/>
        <end position="191"/>
    </location>
</feature>
<keyword evidence="4" id="KW-1185">Reference proteome</keyword>
<organism evidence="3 4">
    <name type="scientific">Azorhizobium oxalatiphilum</name>
    <dbReference type="NCBI Taxonomy" id="980631"/>
    <lineage>
        <taxon>Bacteria</taxon>
        <taxon>Pseudomonadati</taxon>
        <taxon>Pseudomonadota</taxon>
        <taxon>Alphaproteobacteria</taxon>
        <taxon>Hyphomicrobiales</taxon>
        <taxon>Xanthobacteraceae</taxon>
        <taxon>Azorhizobium</taxon>
    </lineage>
</organism>
<evidence type="ECO:0000313" key="3">
    <source>
        <dbReference type="EMBL" id="GGF89253.1"/>
    </source>
</evidence>
<evidence type="ECO:0008006" key="5">
    <source>
        <dbReference type="Google" id="ProtNLM"/>
    </source>
</evidence>
<comment type="caution">
    <text evidence="3">The sequence shown here is derived from an EMBL/GenBank/DDBJ whole genome shotgun (WGS) entry which is preliminary data.</text>
</comment>
<evidence type="ECO:0000256" key="2">
    <source>
        <dbReference type="SAM" id="SignalP"/>
    </source>
</evidence>
<keyword evidence="2" id="KW-0732">Signal</keyword>
<protein>
    <recommendedName>
        <fullName evidence="5">HAMP domain-containing protein</fullName>
    </recommendedName>
</protein>
<reference evidence="3" key="2">
    <citation type="submission" date="2020-09" db="EMBL/GenBank/DDBJ databases">
        <authorList>
            <person name="Sun Q."/>
            <person name="Sedlacek I."/>
        </authorList>
    </citation>
    <scope>NUCLEOTIDE SEQUENCE</scope>
    <source>
        <strain evidence="3">CCM 7897</strain>
    </source>
</reference>